<sequence length="270" mass="29959">MWRAYDTCVPVTGSPATFTAGIGISVFYAFCFEHFQRRPDWVVITQAFLDKQSQLAAICRDGKTRFIYLEGIKAEVAAAVKEAGRSPKTVLFFSAGWPHGGVCDPQRRLDAAARGSSVHLLPPWTLSELREAVLVFGYDISDDVIGERFGHFGGAARPCLSLDPEIAGFYLDGITDSIMKIRDRTDLLDLLSGKDDSVMLLVPRADNRTCAERQFASEFVVEKLAERLQLLAKWKKKAAVTLLCGLPEGASLIRYMFEISVDDKDHECTD</sequence>
<dbReference type="KEGG" id="psoj:PHYSODRAFT_300259"/>
<gene>
    <name evidence="1" type="ORF">PHYSODRAFT_300259</name>
</gene>
<evidence type="ECO:0000313" key="1">
    <source>
        <dbReference type="EMBL" id="EGZ17076.1"/>
    </source>
</evidence>
<protein>
    <submittedName>
        <fullName evidence="1">Uncharacterized protein</fullName>
    </submittedName>
</protein>
<dbReference type="EMBL" id="JH159154">
    <property type="protein sequence ID" value="EGZ17076.1"/>
    <property type="molecule type" value="Genomic_DNA"/>
</dbReference>
<keyword evidence="2" id="KW-1185">Reference proteome</keyword>
<dbReference type="GeneID" id="20641841"/>
<organism evidence="1 2">
    <name type="scientific">Phytophthora sojae (strain P6497)</name>
    <name type="common">Soybean stem and root rot agent</name>
    <name type="synonym">Phytophthora megasperma f. sp. glycines</name>
    <dbReference type="NCBI Taxonomy" id="1094619"/>
    <lineage>
        <taxon>Eukaryota</taxon>
        <taxon>Sar</taxon>
        <taxon>Stramenopiles</taxon>
        <taxon>Oomycota</taxon>
        <taxon>Peronosporomycetes</taxon>
        <taxon>Peronosporales</taxon>
        <taxon>Peronosporaceae</taxon>
        <taxon>Phytophthora</taxon>
    </lineage>
</organism>
<dbReference type="InParanoid" id="G4ZG09"/>
<dbReference type="AlphaFoldDB" id="G4ZG09"/>
<proteinExistence type="predicted"/>
<reference evidence="1 2" key="1">
    <citation type="journal article" date="2006" name="Science">
        <title>Phytophthora genome sequences uncover evolutionary origins and mechanisms of pathogenesis.</title>
        <authorList>
            <person name="Tyler B.M."/>
            <person name="Tripathy S."/>
            <person name="Zhang X."/>
            <person name="Dehal P."/>
            <person name="Jiang R.H."/>
            <person name="Aerts A."/>
            <person name="Arredondo F.D."/>
            <person name="Baxter L."/>
            <person name="Bensasson D."/>
            <person name="Beynon J.L."/>
            <person name="Chapman J."/>
            <person name="Damasceno C.M."/>
            <person name="Dorrance A.E."/>
            <person name="Dou D."/>
            <person name="Dickerman A.W."/>
            <person name="Dubchak I.L."/>
            <person name="Garbelotto M."/>
            <person name="Gijzen M."/>
            <person name="Gordon S.G."/>
            <person name="Govers F."/>
            <person name="Grunwald N.J."/>
            <person name="Huang W."/>
            <person name="Ivors K.L."/>
            <person name="Jones R.W."/>
            <person name="Kamoun S."/>
            <person name="Krampis K."/>
            <person name="Lamour K.H."/>
            <person name="Lee M.K."/>
            <person name="McDonald W.H."/>
            <person name="Medina M."/>
            <person name="Meijer H.J."/>
            <person name="Nordberg E.K."/>
            <person name="Maclean D.J."/>
            <person name="Ospina-Giraldo M.D."/>
            <person name="Morris P.F."/>
            <person name="Phuntumart V."/>
            <person name="Putnam N.H."/>
            <person name="Rash S."/>
            <person name="Rose J.K."/>
            <person name="Sakihama Y."/>
            <person name="Salamov A.A."/>
            <person name="Savidor A."/>
            <person name="Scheuring C.F."/>
            <person name="Smith B.M."/>
            <person name="Sobral B.W."/>
            <person name="Terry A."/>
            <person name="Torto-Alalibo T.A."/>
            <person name="Win J."/>
            <person name="Xu Z."/>
            <person name="Zhang H."/>
            <person name="Grigoriev I.V."/>
            <person name="Rokhsar D.S."/>
            <person name="Boore J.L."/>
        </authorList>
    </citation>
    <scope>NUCLEOTIDE SEQUENCE [LARGE SCALE GENOMIC DNA]</scope>
    <source>
        <strain evidence="1 2">P6497</strain>
    </source>
</reference>
<name>G4ZG09_PHYSP</name>
<dbReference type="RefSeq" id="XP_009526134.1">
    <property type="nucleotide sequence ID" value="XM_009527839.1"/>
</dbReference>
<evidence type="ECO:0000313" key="2">
    <source>
        <dbReference type="Proteomes" id="UP000002640"/>
    </source>
</evidence>
<accession>G4ZG09</accession>
<dbReference type="Proteomes" id="UP000002640">
    <property type="component" value="Unassembled WGS sequence"/>
</dbReference>